<dbReference type="Proteomes" id="UP000182692">
    <property type="component" value="Unassembled WGS sequence"/>
</dbReference>
<feature type="chain" id="PRO_5010187680" evidence="1">
    <location>
        <begin position="20"/>
        <end position="237"/>
    </location>
</feature>
<evidence type="ECO:0000256" key="1">
    <source>
        <dbReference type="SAM" id="SignalP"/>
    </source>
</evidence>
<dbReference type="InterPro" id="IPR021308">
    <property type="entry name" value="GfcB"/>
</dbReference>
<dbReference type="STRING" id="1121869.SAMN03084138_02820"/>
<dbReference type="EMBL" id="FOWR01000020">
    <property type="protein sequence ID" value="SFP66920.1"/>
    <property type="molecule type" value="Genomic_DNA"/>
</dbReference>
<dbReference type="AlphaFoldDB" id="A0A1I5S874"/>
<name>A0A1I5S874_9GAMM</name>
<dbReference type="InterPro" id="IPR023373">
    <property type="entry name" value="YmcC_sf"/>
</dbReference>
<protein>
    <submittedName>
        <fullName evidence="2">Group 4 capsule polysaccharide lipoprotein gfcB, YjbF</fullName>
    </submittedName>
</protein>
<dbReference type="Pfam" id="PF11102">
    <property type="entry name" value="YjbF"/>
    <property type="match status" value="1"/>
</dbReference>
<dbReference type="PROSITE" id="PS51257">
    <property type="entry name" value="PROKAR_LIPOPROTEIN"/>
    <property type="match status" value="1"/>
</dbReference>
<gene>
    <name evidence="2" type="ORF">SAMN03084138_02820</name>
</gene>
<evidence type="ECO:0000313" key="2">
    <source>
        <dbReference type="EMBL" id="SFP66920.1"/>
    </source>
</evidence>
<keyword evidence="1" id="KW-0732">Signal</keyword>
<dbReference type="OrthoDB" id="5591889at2"/>
<sequence>MKNCKIGLKALALTGALFALSGCSQKFQDVQDTMSLALFGTDDVVLSADNVNDLPYASLYAKTDNGGQAFMVLGYANPSMSNLADPTHHFQLKWLSATGEMLVTEHGRIVKTINLLDGNLSASYSHQADPLALGLLKSATPHVWTRKVDWQPGYHSGYTLESRFQLQGENTLMVNEKPVSTVHVIEYVRAPQLDITFENEFWLHPKTGHVIASIQTPAPGLPRIELTVLKPFSGVSQ</sequence>
<reference evidence="2 3" key="1">
    <citation type="submission" date="2016-10" db="EMBL/GenBank/DDBJ databases">
        <authorList>
            <person name="de Groot N.N."/>
        </authorList>
    </citation>
    <scope>NUCLEOTIDE SEQUENCE [LARGE SCALE GENOMIC DNA]</scope>
    <source>
        <strain evidence="2 3">DSM 15893</strain>
    </source>
</reference>
<feature type="signal peptide" evidence="1">
    <location>
        <begin position="1"/>
        <end position="19"/>
    </location>
</feature>
<keyword evidence="2" id="KW-0449">Lipoprotein</keyword>
<proteinExistence type="predicted"/>
<dbReference type="GeneID" id="35870623"/>
<dbReference type="Gene3D" id="2.40.360.10">
    <property type="entry name" value="YmcC-like"/>
    <property type="match status" value="1"/>
</dbReference>
<accession>A0A1I5S874</accession>
<dbReference type="SUPFAM" id="SSF159270">
    <property type="entry name" value="YmcC-like"/>
    <property type="match status" value="1"/>
</dbReference>
<organism evidence="2 3">
    <name type="scientific">Enterovibrio norvegicus DSM 15893</name>
    <dbReference type="NCBI Taxonomy" id="1121869"/>
    <lineage>
        <taxon>Bacteria</taxon>
        <taxon>Pseudomonadati</taxon>
        <taxon>Pseudomonadota</taxon>
        <taxon>Gammaproteobacteria</taxon>
        <taxon>Vibrionales</taxon>
        <taxon>Vibrionaceae</taxon>
        <taxon>Enterovibrio</taxon>
    </lineage>
</organism>
<dbReference type="RefSeq" id="WP_074927418.1">
    <property type="nucleotide sequence ID" value="NZ_FOWR01000020.1"/>
</dbReference>
<evidence type="ECO:0000313" key="3">
    <source>
        <dbReference type="Proteomes" id="UP000182692"/>
    </source>
</evidence>